<evidence type="ECO:0000256" key="1">
    <source>
        <dbReference type="SAM" id="MobiDB-lite"/>
    </source>
</evidence>
<dbReference type="Proteomes" id="UP000192591">
    <property type="component" value="Unassembled WGS sequence"/>
</dbReference>
<accession>A0A1V8ZZD7</accession>
<dbReference type="AlphaFoldDB" id="A0A1V8ZZD7"/>
<feature type="region of interest" description="Disordered" evidence="1">
    <location>
        <begin position="1"/>
        <end position="82"/>
    </location>
</feature>
<dbReference type="RefSeq" id="WP_024876666.1">
    <property type="nucleotide sequence ID" value="NZ_AZUM01000005.1"/>
</dbReference>
<dbReference type="STRING" id="1962155.B1813_19495"/>
<organism evidence="2 3">
    <name type="scientific">Saccharomonospora piscinae</name>
    <dbReference type="NCBI Taxonomy" id="687388"/>
    <lineage>
        <taxon>Bacteria</taxon>
        <taxon>Bacillati</taxon>
        <taxon>Actinomycetota</taxon>
        <taxon>Actinomycetes</taxon>
        <taxon>Pseudonocardiales</taxon>
        <taxon>Pseudonocardiaceae</taxon>
        <taxon>Saccharomonospora</taxon>
    </lineage>
</organism>
<sequence>MRTWLRKLLGRREPASSSAPEADAADDPAVSRARPTGGRPGDERGDNQSSTGPGHNDTVVGRISGDDLGYAGETGAERRSED</sequence>
<keyword evidence="3" id="KW-1185">Reference proteome</keyword>
<name>A0A1V8ZZD7_SACPI</name>
<evidence type="ECO:0000313" key="2">
    <source>
        <dbReference type="EMBL" id="OQO90146.1"/>
    </source>
</evidence>
<protein>
    <submittedName>
        <fullName evidence="2">Uncharacterized protein</fullName>
    </submittedName>
</protein>
<evidence type="ECO:0000313" key="3">
    <source>
        <dbReference type="Proteomes" id="UP000192591"/>
    </source>
</evidence>
<proteinExistence type="predicted"/>
<dbReference type="OrthoDB" id="4244057at2"/>
<dbReference type="EMBL" id="MWIH01000008">
    <property type="protein sequence ID" value="OQO90146.1"/>
    <property type="molecule type" value="Genomic_DNA"/>
</dbReference>
<gene>
    <name evidence="2" type="ORF">B1813_19495</name>
</gene>
<comment type="caution">
    <text evidence="2">The sequence shown here is derived from an EMBL/GenBank/DDBJ whole genome shotgun (WGS) entry which is preliminary data.</text>
</comment>
<reference evidence="2 3" key="1">
    <citation type="submission" date="2017-02" db="EMBL/GenBank/DDBJ databases">
        <title>Draft genome of Saccharomonospora sp. 154.</title>
        <authorList>
            <person name="Alonso-Carmona G.S."/>
            <person name="De La Haba R."/>
            <person name="Vera-Gargallo B."/>
            <person name="Sandoval-Trujillo A.H."/>
            <person name="Ramirez-Duran N."/>
            <person name="Ventosa A."/>
        </authorList>
    </citation>
    <scope>NUCLEOTIDE SEQUENCE [LARGE SCALE GENOMIC DNA]</scope>
    <source>
        <strain evidence="2 3">LRS4.154</strain>
    </source>
</reference>